<dbReference type="Proteomes" id="UP000290289">
    <property type="component" value="Chromosome 10"/>
</dbReference>
<comment type="caution">
    <text evidence="1">The sequence shown here is derived from an EMBL/GenBank/DDBJ whole genome shotgun (WGS) entry which is preliminary data.</text>
</comment>
<name>A0A498IUD1_MALDO</name>
<organism evidence="1 2">
    <name type="scientific">Malus domestica</name>
    <name type="common">Apple</name>
    <name type="synonym">Pyrus malus</name>
    <dbReference type="NCBI Taxonomy" id="3750"/>
    <lineage>
        <taxon>Eukaryota</taxon>
        <taxon>Viridiplantae</taxon>
        <taxon>Streptophyta</taxon>
        <taxon>Embryophyta</taxon>
        <taxon>Tracheophyta</taxon>
        <taxon>Spermatophyta</taxon>
        <taxon>Magnoliopsida</taxon>
        <taxon>eudicotyledons</taxon>
        <taxon>Gunneridae</taxon>
        <taxon>Pentapetalae</taxon>
        <taxon>rosids</taxon>
        <taxon>fabids</taxon>
        <taxon>Rosales</taxon>
        <taxon>Rosaceae</taxon>
        <taxon>Amygdaloideae</taxon>
        <taxon>Maleae</taxon>
        <taxon>Malus</taxon>
    </lineage>
</organism>
<protein>
    <submittedName>
        <fullName evidence="1">Uncharacterized protein</fullName>
    </submittedName>
</protein>
<sequence>MGNCINFMSHPPHEKIKVVIREGGQHKFKASTPVQAIASSPHTGYKLAQPHMPLAPDTKLDPVEVYHLVPDLAILLGRPLVPSKLVLQEGCKRKKIKIVVTREELELLLKSANKLRSKENGVRLSGRFGLEPPKWQPCLAIIPEVHHF</sequence>
<evidence type="ECO:0000313" key="2">
    <source>
        <dbReference type="Proteomes" id="UP000290289"/>
    </source>
</evidence>
<gene>
    <name evidence="1" type="ORF">DVH24_014368</name>
</gene>
<accession>A0A498IUD1</accession>
<keyword evidence="2" id="KW-1185">Reference proteome</keyword>
<proteinExistence type="predicted"/>
<evidence type="ECO:0000313" key="1">
    <source>
        <dbReference type="EMBL" id="RXH85784.1"/>
    </source>
</evidence>
<reference evidence="1 2" key="1">
    <citation type="submission" date="2018-10" db="EMBL/GenBank/DDBJ databases">
        <title>A high-quality apple genome assembly.</title>
        <authorList>
            <person name="Hu J."/>
        </authorList>
    </citation>
    <scope>NUCLEOTIDE SEQUENCE [LARGE SCALE GENOMIC DNA]</scope>
    <source>
        <strain evidence="2">cv. HFTH1</strain>
        <tissue evidence="1">Young leaf</tissue>
    </source>
</reference>
<dbReference type="AlphaFoldDB" id="A0A498IUD1"/>
<dbReference type="EMBL" id="RDQH01000336">
    <property type="protein sequence ID" value="RXH85784.1"/>
    <property type="molecule type" value="Genomic_DNA"/>
</dbReference>